<feature type="domain" description="EH" evidence="2">
    <location>
        <begin position="25"/>
        <end position="118"/>
    </location>
</feature>
<evidence type="ECO:0000256" key="1">
    <source>
        <dbReference type="SAM" id="MobiDB-lite"/>
    </source>
</evidence>
<dbReference type="RefSeq" id="XP_024585241.1">
    <property type="nucleotide sequence ID" value="XM_024719997.1"/>
</dbReference>
<organism evidence="3 4">
    <name type="scientific">Plasmopara halstedii</name>
    <name type="common">Downy mildew of sunflower</name>
    <dbReference type="NCBI Taxonomy" id="4781"/>
    <lineage>
        <taxon>Eukaryota</taxon>
        <taxon>Sar</taxon>
        <taxon>Stramenopiles</taxon>
        <taxon>Oomycota</taxon>
        <taxon>Peronosporomycetes</taxon>
        <taxon>Peronosporales</taxon>
        <taxon>Peronosporaceae</taxon>
        <taxon>Plasmopara</taxon>
    </lineage>
</organism>
<reference evidence="4" key="1">
    <citation type="submission" date="2014-09" db="EMBL/GenBank/DDBJ databases">
        <authorList>
            <person name="Sharma Rahul"/>
            <person name="Thines Marco"/>
        </authorList>
    </citation>
    <scope>NUCLEOTIDE SEQUENCE [LARGE SCALE GENOMIC DNA]</scope>
</reference>
<dbReference type="EMBL" id="CCYD01003042">
    <property type="protein sequence ID" value="CEG48872.1"/>
    <property type="molecule type" value="Genomic_DNA"/>
</dbReference>
<dbReference type="InterPro" id="IPR000261">
    <property type="entry name" value="EH_dom"/>
</dbReference>
<sequence>MSFAAFPAPPSDDVQLDTQLYTMIELEGNRYRAFFAKLGGSTSAVISRDAALEFFRKSSLSEEQVQELYTRLKEQHLLRDFDQMNETEFVMGMHLIVCITKRNLVKIPPKFPGYLFPTLHLTPEMPPISGFPESSDSPQSIGNTPLMSFPSSTGLMGSNSQSAILMPTSAEPLEASLVDAKSLSELMSIVIRSKQREYESLSEVDQSETRALQSLQACLERIANQVDGLGFPVPSSARSLDSMDDFKNLLQKHVHSAKQEIQTMQIDAQMRSVASEVAQDGGSDSHFSVASRLTQELLMLQQHTAQLMVKKENVIKRLVAVRRGGTFAESVKQLDDSNSGDKISKNAAFALSKGVLTVGELGTEATAKDMEKPPVKQVQNNVSSEEWDSFGAAQSFDPRQSAAEDPFAFGSAVPTTVTDMAIKSMAKSSDSDFAWGGL</sequence>
<keyword evidence="4" id="KW-1185">Reference proteome</keyword>
<dbReference type="AlphaFoldDB" id="A0A0P1B4K1"/>
<feature type="region of interest" description="Disordered" evidence="1">
    <location>
        <begin position="131"/>
        <end position="152"/>
    </location>
</feature>
<accession>A0A0P1B4K1</accession>
<evidence type="ECO:0000313" key="4">
    <source>
        <dbReference type="Proteomes" id="UP000054928"/>
    </source>
</evidence>
<dbReference type="Pfam" id="PF12763">
    <property type="entry name" value="EH"/>
    <property type="match status" value="1"/>
</dbReference>
<feature type="compositionally biased region" description="Polar residues" evidence="1">
    <location>
        <begin position="132"/>
        <end position="152"/>
    </location>
</feature>
<dbReference type="Gene3D" id="1.10.238.10">
    <property type="entry name" value="EF-hand"/>
    <property type="match status" value="1"/>
</dbReference>
<dbReference type="OMA" id="LMQSHNS"/>
<feature type="region of interest" description="Disordered" evidence="1">
    <location>
        <begin position="365"/>
        <end position="384"/>
    </location>
</feature>
<evidence type="ECO:0000259" key="2">
    <source>
        <dbReference type="Pfam" id="PF12763"/>
    </source>
</evidence>
<dbReference type="OrthoDB" id="524326at2759"/>
<evidence type="ECO:0000313" key="3">
    <source>
        <dbReference type="EMBL" id="CEG48872.1"/>
    </source>
</evidence>
<protein>
    <submittedName>
        <fullName evidence="3">EF-hand domain pair</fullName>
    </submittedName>
</protein>
<name>A0A0P1B4K1_PLAHL</name>
<dbReference type="Proteomes" id="UP000054928">
    <property type="component" value="Unassembled WGS sequence"/>
</dbReference>
<dbReference type="GeneID" id="36401724"/>
<proteinExistence type="predicted"/>